<name>A0AAD8SW35_LOLMU</name>
<dbReference type="AlphaFoldDB" id="A0AAD8SW35"/>
<dbReference type="Proteomes" id="UP001231189">
    <property type="component" value="Unassembled WGS sequence"/>
</dbReference>
<sequence>MKRSHLSSEGVDSYWLMSKDLEKKVNDVNSRVETMAKVVLEMADDRKLRVKIIKDQHDDITEFTTRFACTVHDCSLKWEDDVDDASLTPEK</sequence>
<keyword evidence="2" id="KW-1185">Reference proteome</keyword>
<organism evidence="1 2">
    <name type="scientific">Lolium multiflorum</name>
    <name type="common">Italian ryegrass</name>
    <name type="synonym">Lolium perenne subsp. multiflorum</name>
    <dbReference type="NCBI Taxonomy" id="4521"/>
    <lineage>
        <taxon>Eukaryota</taxon>
        <taxon>Viridiplantae</taxon>
        <taxon>Streptophyta</taxon>
        <taxon>Embryophyta</taxon>
        <taxon>Tracheophyta</taxon>
        <taxon>Spermatophyta</taxon>
        <taxon>Magnoliopsida</taxon>
        <taxon>Liliopsida</taxon>
        <taxon>Poales</taxon>
        <taxon>Poaceae</taxon>
        <taxon>BOP clade</taxon>
        <taxon>Pooideae</taxon>
        <taxon>Poodae</taxon>
        <taxon>Poeae</taxon>
        <taxon>Poeae Chloroplast Group 2 (Poeae type)</taxon>
        <taxon>Loliodinae</taxon>
        <taxon>Loliinae</taxon>
        <taxon>Lolium</taxon>
    </lineage>
</organism>
<reference evidence="1" key="1">
    <citation type="submission" date="2023-07" db="EMBL/GenBank/DDBJ databases">
        <title>A chromosome-level genome assembly of Lolium multiflorum.</title>
        <authorList>
            <person name="Chen Y."/>
            <person name="Copetti D."/>
            <person name="Kolliker R."/>
            <person name="Studer B."/>
        </authorList>
    </citation>
    <scope>NUCLEOTIDE SEQUENCE</scope>
    <source>
        <strain evidence="1">02402/16</strain>
        <tissue evidence="1">Leaf</tissue>
    </source>
</reference>
<dbReference type="EMBL" id="JAUUTY010000003">
    <property type="protein sequence ID" value="KAK1664817.1"/>
    <property type="molecule type" value="Genomic_DNA"/>
</dbReference>
<evidence type="ECO:0000313" key="2">
    <source>
        <dbReference type="Proteomes" id="UP001231189"/>
    </source>
</evidence>
<evidence type="ECO:0000313" key="1">
    <source>
        <dbReference type="EMBL" id="KAK1664817.1"/>
    </source>
</evidence>
<protein>
    <submittedName>
        <fullName evidence="1">Uncharacterized protein</fullName>
    </submittedName>
</protein>
<accession>A0AAD8SW35</accession>
<proteinExistence type="predicted"/>
<gene>
    <name evidence="1" type="ORF">QYE76_052976</name>
</gene>
<comment type="caution">
    <text evidence="1">The sequence shown here is derived from an EMBL/GenBank/DDBJ whole genome shotgun (WGS) entry which is preliminary data.</text>
</comment>